<dbReference type="InterPro" id="IPR051222">
    <property type="entry name" value="PPR/CCM1_RNA-binding"/>
</dbReference>
<dbReference type="AlphaFoldDB" id="A0AAV5FWV9"/>
<evidence type="ECO:0000256" key="2">
    <source>
        <dbReference type="ARBA" id="ARBA00022946"/>
    </source>
</evidence>
<name>A0AAV5FWV9_ELECO</name>
<keyword evidence="1" id="KW-0677">Repeat</keyword>
<accession>A0AAV5FWV9</accession>
<protein>
    <recommendedName>
        <fullName evidence="6">Pentatricopeptide repeat-containing protein</fullName>
    </recommendedName>
</protein>
<dbReference type="PANTHER" id="PTHR47942">
    <property type="entry name" value="TETRATRICOPEPTIDE REPEAT (TPR)-LIKE SUPERFAMILY PROTEIN-RELATED"/>
    <property type="match status" value="1"/>
</dbReference>
<dbReference type="Pfam" id="PF13041">
    <property type="entry name" value="PPR_2"/>
    <property type="match status" value="2"/>
</dbReference>
<dbReference type="PANTHER" id="PTHR47942:SF16">
    <property type="entry name" value="PENTATRICOPEPTIDE REPEAT DOMAIN CONTAINING PROTEIN-RELATED"/>
    <property type="match status" value="1"/>
</dbReference>
<feature type="repeat" description="PPR" evidence="3">
    <location>
        <begin position="39"/>
        <end position="73"/>
    </location>
</feature>
<proteinExistence type="predicted"/>
<evidence type="ECO:0000313" key="5">
    <source>
        <dbReference type="Proteomes" id="UP001054889"/>
    </source>
</evidence>
<dbReference type="InterPro" id="IPR011990">
    <property type="entry name" value="TPR-like_helical_dom_sf"/>
</dbReference>
<feature type="repeat" description="PPR" evidence="3">
    <location>
        <begin position="183"/>
        <end position="217"/>
    </location>
</feature>
<feature type="repeat" description="PPR" evidence="3">
    <location>
        <begin position="269"/>
        <end position="303"/>
    </location>
</feature>
<dbReference type="EMBL" id="BQKI01000105">
    <property type="protein sequence ID" value="GJN40184.1"/>
    <property type="molecule type" value="Genomic_DNA"/>
</dbReference>
<dbReference type="NCBIfam" id="TIGR00756">
    <property type="entry name" value="PPR"/>
    <property type="match status" value="8"/>
</dbReference>
<feature type="repeat" description="PPR" evidence="3">
    <location>
        <begin position="4"/>
        <end position="38"/>
    </location>
</feature>
<dbReference type="Pfam" id="PF12854">
    <property type="entry name" value="PPR_1"/>
    <property type="match status" value="1"/>
</dbReference>
<feature type="repeat" description="PPR" evidence="3">
    <location>
        <begin position="148"/>
        <end position="182"/>
    </location>
</feature>
<reference evidence="4" key="2">
    <citation type="submission" date="2021-12" db="EMBL/GenBank/DDBJ databases">
        <title>Resequencing data analysis of finger millet.</title>
        <authorList>
            <person name="Hatakeyama M."/>
            <person name="Aluri S."/>
            <person name="Balachadran M.T."/>
            <person name="Sivarajan S.R."/>
            <person name="Poveda L."/>
            <person name="Shimizu-Inatsugi R."/>
            <person name="Schlapbach R."/>
            <person name="Sreeman S.M."/>
            <person name="Shimizu K.K."/>
        </authorList>
    </citation>
    <scope>NUCLEOTIDE SEQUENCE</scope>
</reference>
<keyword evidence="2" id="KW-0809">Transit peptide</keyword>
<evidence type="ECO:0000256" key="3">
    <source>
        <dbReference type="PROSITE-ProRule" id="PRU00708"/>
    </source>
</evidence>
<evidence type="ECO:0000313" key="4">
    <source>
        <dbReference type="EMBL" id="GJN40184.1"/>
    </source>
</evidence>
<keyword evidence="5" id="KW-1185">Reference proteome</keyword>
<evidence type="ECO:0008006" key="6">
    <source>
        <dbReference type="Google" id="ProtNLM"/>
    </source>
</evidence>
<feature type="repeat" description="PPR" evidence="3">
    <location>
        <begin position="304"/>
        <end position="338"/>
    </location>
</feature>
<dbReference type="PROSITE" id="PS51375">
    <property type="entry name" value="PPR"/>
    <property type="match status" value="7"/>
</dbReference>
<comment type="caution">
    <text evidence="4">The sequence shown here is derived from an EMBL/GenBank/DDBJ whole genome shotgun (WGS) entry which is preliminary data.</text>
</comment>
<feature type="repeat" description="PPR" evidence="3">
    <location>
        <begin position="74"/>
        <end position="108"/>
    </location>
</feature>
<gene>
    <name evidence="4" type="primary">gb29363</name>
    <name evidence="4" type="ORF">PR202_gb29363</name>
</gene>
<evidence type="ECO:0000256" key="1">
    <source>
        <dbReference type="ARBA" id="ARBA00022737"/>
    </source>
</evidence>
<dbReference type="InterPro" id="IPR002885">
    <property type="entry name" value="PPR_rpt"/>
</dbReference>
<sequence length="431" mass="48562">MVPNEWTCSVLIDALCRKGKIEEARLFFQSLIQKGIKMNEVVYTSIMDGLSKTGKFSDAQDLMQKMVSEGLVPDVHLYSSLVDGLCREKKLSEAMLLLDDMMQNGVQANAVTYNHSNTILIDRLLREFGPEGPKKIFNKMVVEGIKPDVFTYTVFIRSYCQEGRMEDAESMIVQMIDHGVCPSFVTYNTLIKGYANLGQVNQAFASFKSMVDNGCKPNTETYTLLLRMLLNKNTLDNIADNALIIWNRADMDVLEGLMEEVVKRQCTQDTNIYDCFIRCLCRFDRFEEAKSFLIKMQRANLVPSMDVYTCMIECSCRRKLLKEALAFLDSMTKNGYLPHLGSYRLIICALCEEGSFHTAKQVFGGILSKGYNFDEIVGKILIDGLLQIGNTADCSGLLLLMEEQNCRPSAAMYARLPGEVTIASEIQEIAT</sequence>
<dbReference type="Gene3D" id="1.25.40.10">
    <property type="entry name" value="Tetratricopeptide repeat domain"/>
    <property type="match status" value="3"/>
</dbReference>
<organism evidence="4 5">
    <name type="scientific">Eleusine coracana subsp. coracana</name>
    <dbReference type="NCBI Taxonomy" id="191504"/>
    <lineage>
        <taxon>Eukaryota</taxon>
        <taxon>Viridiplantae</taxon>
        <taxon>Streptophyta</taxon>
        <taxon>Embryophyta</taxon>
        <taxon>Tracheophyta</taxon>
        <taxon>Spermatophyta</taxon>
        <taxon>Magnoliopsida</taxon>
        <taxon>Liliopsida</taxon>
        <taxon>Poales</taxon>
        <taxon>Poaceae</taxon>
        <taxon>PACMAD clade</taxon>
        <taxon>Chloridoideae</taxon>
        <taxon>Cynodonteae</taxon>
        <taxon>Eleusininae</taxon>
        <taxon>Eleusine</taxon>
    </lineage>
</organism>
<reference evidence="4" key="1">
    <citation type="journal article" date="2018" name="DNA Res.">
        <title>Multiple hybrid de novo genome assembly of finger millet, an orphan allotetraploid crop.</title>
        <authorList>
            <person name="Hatakeyama M."/>
            <person name="Aluri S."/>
            <person name="Balachadran M.T."/>
            <person name="Sivarajan S.R."/>
            <person name="Patrignani A."/>
            <person name="Gruter S."/>
            <person name="Poveda L."/>
            <person name="Shimizu-Inatsugi R."/>
            <person name="Baeten J."/>
            <person name="Francoijs K.J."/>
            <person name="Nataraja K.N."/>
            <person name="Reddy Y.A.N."/>
            <person name="Phadnis S."/>
            <person name="Ravikumar R.L."/>
            <person name="Schlapbach R."/>
            <person name="Sreeman S.M."/>
            <person name="Shimizu K.K."/>
        </authorList>
    </citation>
    <scope>NUCLEOTIDE SEQUENCE</scope>
</reference>
<dbReference type="Pfam" id="PF01535">
    <property type="entry name" value="PPR"/>
    <property type="match status" value="4"/>
</dbReference>
<dbReference type="Proteomes" id="UP001054889">
    <property type="component" value="Unassembled WGS sequence"/>
</dbReference>